<keyword evidence="1" id="KW-1133">Transmembrane helix</keyword>
<evidence type="ECO:0000313" key="2">
    <source>
        <dbReference type="EMBL" id="KIL41799.1"/>
    </source>
</evidence>
<organism evidence="2 3">
    <name type="scientific">Gordoniibacillus kamchatkensis</name>
    <dbReference type="NCBI Taxonomy" id="1590651"/>
    <lineage>
        <taxon>Bacteria</taxon>
        <taxon>Bacillati</taxon>
        <taxon>Bacillota</taxon>
        <taxon>Bacilli</taxon>
        <taxon>Bacillales</taxon>
        <taxon>Paenibacillaceae</taxon>
        <taxon>Gordoniibacillus</taxon>
    </lineage>
</organism>
<dbReference type="Proteomes" id="UP000031967">
    <property type="component" value="Unassembled WGS sequence"/>
</dbReference>
<evidence type="ECO:0000256" key="1">
    <source>
        <dbReference type="SAM" id="Phobius"/>
    </source>
</evidence>
<sequence>MARTADDTAASAAEQRKLVATLRERVEQIAQTMEKSQIADYVQLMHKPRRLIWLNLVAGISRGVGIAIGFTIFTSSIVYLLRMLGALDLPIIGGYIAEVVKHVQMQLEHDGYVY</sequence>
<name>A0ABR5ALD6_9BACL</name>
<accession>A0ABR5ALD6</accession>
<reference evidence="2 3" key="1">
    <citation type="submission" date="2014-12" db="EMBL/GenBank/DDBJ databases">
        <title>Draft genome sequence of Paenibacillus kamchatkensis strain B-2647.</title>
        <authorList>
            <person name="Karlyshev A.V."/>
            <person name="Kudryashova E.B."/>
        </authorList>
    </citation>
    <scope>NUCLEOTIDE SEQUENCE [LARGE SCALE GENOMIC DNA]</scope>
    <source>
        <strain evidence="2 3">VKM B-2647</strain>
    </source>
</reference>
<evidence type="ECO:0000313" key="3">
    <source>
        <dbReference type="Proteomes" id="UP000031967"/>
    </source>
</evidence>
<comment type="caution">
    <text evidence="2">The sequence shown here is derived from an EMBL/GenBank/DDBJ whole genome shotgun (WGS) entry which is preliminary data.</text>
</comment>
<dbReference type="RefSeq" id="WP_041046379.1">
    <property type="nucleotide sequence ID" value="NZ_JXAK01000006.1"/>
</dbReference>
<keyword evidence="1" id="KW-0472">Membrane</keyword>
<dbReference type="InterPro" id="IPR043723">
    <property type="entry name" value="DUF5665"/>
</dbReference>
<feature type="transmembrane region" description="Helical" evidence="1">
    <location>
        <begin position="79"/>
        <end position="97"/>
    </location>
</feature>
<keyword evidence="3" id="KW-1185">Reference proteome</keyword>
<gene>
    <name evidence="2" type="ORF">SD70_05220</name>
</gene>
<feature type="transmembrane region" description="Helical" evidence="1">
    <location>
        <begin position="51"/>
        <end position="73"/>
    </location>
</feature>
<dbReference type="EMBL" id="JXAK01000006">
    <property type="protein sequence ID" value="KIL41799.1"/>
    <property type="molecule type" value="Genomic_DNA"/>
</dbReference>
<proteinExistence type="predicted"/>
<protein>
    <submittedName>
        <fullName evidence="2">Uncharacterized protein</fullName>
    </submittedName>
</protein>
<dbReference type="Pfam" id="PF18910">
    <property type="entry name" value="DUF5665"/>
    <property type="match status" value="1"/>
</dbReference>
<keyword evidence="1" id="KW-0812">Transmembrane</keyword>